<evidence type="ECO:0000313" key="1">
    <source>
        <dbReference type="EMBL" id="GEO98136.1"/>
    </source>
</evidence>
<name>A0A512IKA7_9HYPH</name>
<dbReference type="RefSeq" id="WP_147076413.1">
    <property type="nucleotide sequence ID" value="NZ_BJZT01000005.1"/>
</dbReference>
<dbReference type="PANTHER" id="PTHR34290:SF2">
    <property type="entry name" value="OS04G0668800 PROTEIN"/>
    <property type="match status" value="1"/>
</dbReference>
<proteinExistence type="predicted"/>
<protein>
    <recommendedName>
        <fullName evidence="3">Thiol-disulfide oxidoreductase</fullName>
    </recommendedName>
</protein>
<dbReference type="InterPro" id="IPR044691">
    <property type="entry name" value="DCC1_Trx"/>
</dbReference>
<organism evidence="1 2">
    <name type="scientific">Methylobacterium haplocladii</name>
    <dbReference type="NCBI Taxonomy" id="1176176"/>
    <lineage>
        <taxon>Bacteria</taxon>
        <taxon>Pseudomonadati</taxon>
        <taxon>Pseudomonadota</taxon>
        <taxon>Alphaproteobacteria</taxon>
        <taxon>Hyphomicrobiales</taxon>
        <taxon>Methylobacteriaceae</taxon>
        <taxon>Methylobacterium</taxon>
    </lineage>
</organism>
<evidence type="ECO:0000313" key="2">
    <source>
        <dbReference type="Proteomes" id="UP000321258"/>
    </source>
</evidence>
<dbReference type="Pfam" id="PF04134">
    <property type="entry name" value="DCC1-like"/>
    <property type="match status" value="1"/>
</dbReference>
<keyword evidence="2" id="KW-1185">Reference proteome</keyword>
<gene>
    <name evidence="1" type="ORF">MHA02_05240</name>
</gene>
<evidence type="ECO:0008006" key="3">
    <source>
        <dbReference type="Google" id="ProtNLM"/>
    </source>
</evidence>
<dbReference type="AlphaFoldDB" id="A0A512IKA7"/>
<dbReference type="EMBL" id="BJZT01000005">
    <property type="protein sequence ID" value="GEO98136.1"/>
    <property type="molecule type" value="Genomic_DNA"/>
</dbReference>
<dbReference type="GO" id="GO:0015035">
    <property type="term" value="F:protein-disulfide reductase activity"/>
    <property type="evidence" value="ECO:0007669"/>
    <property type="project" value="InterPro"/>
</dbReference>
<sequence>MRETLTVYYDGACPLCRTEIRHYRNCAGAEHLRFVDLASVETDAQLGPSLTCATAQARFHVRDTDGRLSSGAAAFTKLWSVLPAWRWLGRFVGLRVFGFRLILPVAETAFRLFLPLRPRLARLMLALRVR</sequence>
<comment type="caution">
    <text evidence="1">The sequence shown here is derived from an EMBL/GenBank/DDBJ whole genome shotgun (WGS) entry which is preliminary data.</text>
</comment>
<accession>A0A512IKA7</accession>
<dbReference type="InterPro" id="IPR007263">
    <property type="entry name" value="DCC1-like"/>
</dbReference>
<reference evidence="1 2" key="1">
    <citation type="submission" date="2019-07" db="EMBL/GenBank/DDBJ databases">
        <title>Whole genome shotgun sequence of Methylobacterium haplocladii NBRC 107714.</title>
        <authorList>
            <person name="Hosoyama A."/>
            <person name="Uohara A."/>
            <person name="Ohji S."/>
            <person name="Ichikawa N."/>
        </authorList>
    </citation>
    <scope>NUCLEOTIDE SEQUENCE [LARGE SCALE GENOMIC DNA]</scope>
    <source>
        <strain evidence="1 2">NBRC 107714</strain>
    </source>
</reference>
<dbReference type="OrthoDB" id="9801773at2"/>
<dbReference type="Proteomes" id="UP000321258">
    <property type="component" value="Unassembled WGS sequence"/>
</dbReference>
<dbReference type="PANTHER" id="PTHR34290">
    <property type="entry name" value="SI:CH73-390P7.2"/>
    <property type="match status" value="1"/>
</dbReference>